<protein>
    <submittedName>
        <fullName evidence="1">Major facilitator superfamily protein</fullName>
    </submittedName>
</protein>
<reference evidence="1 2" key="1">
    <citation type="submission" date="2018-06" db="EMBL/GenBank/DDBJ databases">
        <authorList>
            <consortium name="Pathogen Informatics"/>
            <person name="Doyle S."/>
        </authorList>
    </citation>
    <scope>NUCLEOTIDE SEQUENCE [LARGE SCALE GENOMIC DNA]</scope>
    <source>
        <strain evidence="1 2">NCTC11112</strain>
    </source>
</reference>
<dbReference type="SUPFAM" id="SSF103473">
    <property type="entry name" value="MFS general substrate transporter"/>
    <property type="match status" value="1"/>
</dbReference>
<dbReference type="InterPro" id="IPR036259">
    <property type="entry name" value="MFS_trans_sf"/>
</dbReference>
<sequence>MAIVVGIFLCWRLRDRPQALGLPAVGEWRHDALEIAQQQEGAGLTRKEILTKYVLLNPYIWLLRFAMCWSMWFGRRSTTGQFVYVRDAGRRSGHGEYGSDDV</sequence>
<evidence type="ECO:0000313" key="2">
    <source>
        <dbReference type="Proteomes" id="UP000254817"/>
    </source>
</evidence>
<proteinExistence type="predicted"/>
<organism evidence="1 2">
    <name type="scientific">Escherichia coli</name>
    <dbReference type="NCBI Taxonomy" id="562"/>
    <lineage>
        <taxon>Bacteria</taxon>
        <taxon>Pseudomonadati</taxon>
        <taxon>Pseudomonadota</taxon>
        <taxon>Gammaproteobacteria</taxon>
        <taxon>Enterobacterales</taxon>
        <taxon>Enterobacteriaceae</taxon>
        <taxon>Escherichia</taxon>
    </lineage>
</organism>
<dbReference type="AlphaFoldDB" id="A0A376MLH6"/>
<gene>
    <name evidence="1" type="primary">uhpC_2</name>
    <name evidence="1" type="ORF">NCTC11112_01761</name>
</gene>
<evidence type="ECO:0000313" key="1">
    <source>
        <dbReference type="EMBL" id="STG51326.1"/>
    </source>
</evidence>
<accession>A0A376MLH6</accession>
<dbReference type="Proteomes" id="UP000254817">
    <property type="component" value="Unassembled WGS sequence"/>
</dbReference>
<dbReference type="EMBL" id="UGAW01000001">
    <property type="protein sequence ID" value="STG51326.1"/>
    <property type="molecule type" value="Genomic_DNA"/>
</dbReference>
<name>A0A376MLH6_ECOLX</name>